<keyword evidence="1" id="KW-0255">Endonuclease</keyword>
<keyword evidence="1" id="KW-0540">Nuclease</keyword>
<protein>
    <submittedName>
        <fullName evidence="1">Endonuclease/exonuclease/phosphatase family protein</fullName>
    </submittedName>
</protein>
<dbReference type="AlphaFoldDB" id="A0A9X1I3R5"/>
<dbReference type="CDD" id="cd10283">
    <property type="entry name" value="MnuA_DNase1-like"/>
    <property type="match status" value="1"/>
</dbReference>
<proteinExistence type="predicted"/>
<dbReference type="Proteomes" id="UP001139199">
    <property type="component" value="Unassembled WGS sequence"/>
</dbReference>
<organism evidence="1 2">
    <name type="scientific">Neotamlana laminarinivorans</name>
    <dbReference type="NCBI Taxonomy" id="2883124"/>
    <lineage>
        <taxon>Bacteria</taxon>
        <taxon>Pseudomonadati</taxon>
        <taxon>Bacteroidota</taxon>
        <taxon>Flavobacteriia</taxon>
        <taxon>Flavobacteriales</taxon>
        <taxon>Flavobacteriaceae</taxon>
        <taxon>Neotamlana</taxon>
    </lineage>
</organism>
<dbReference type="PANTHER" id="PTHR11371">
    <property type="entry name" value="DEOXYRIBONUCLEASE"/>
    <property type="match status" value="1"/>
</dbReference>
<evidence type="ECO:0000313" key="2">
    <source>
        <dbReference type="Proteomes" id="UP001139199"/>
    </source>
</evidence>
<sequence length="313" mass="36266">MPSFAKPKFSFPFRLIDEIKNLKTHKTHREIPEKLEDKLLVASWNIANLGLQDRHTDHYKLIAEIINWFDVVAVQEVNANLEGLRNIESELPSYYSLIFSDRGGNNERSAFIYDNRKIKLLELVGEIAVAPKDHKYIKIKGITETFTGFDRNPYLCSFQWQNFTFILITVHSFSGSTSKSDLNRRALEAYAISRYADLNRKNKNAFSKNIIALGDFNIPKVEPGDVVYNALLSRGLLLPDHSTKVYSNISNDKQFDQIAFLPDIKSKIVNNGVFDFDTAIFPELWQNETSKNFRAYLRYYISDHRPLWMQLDL</sequence>
<reference evidence="1" key="1">
    <citation type="submission" date="2021-10" db="EMBL/GenBank/DDBJ databases">
        <title>Tamlana sargassums sp. nov., and Tamlana laminarinivorans sp. nov., two new bacteria isolated from the brown alga.</title>
        <authorList>
            <person name="Li J."/>
        </authorList>
    </citation>
    <scope>NUCLEOTIDE SEQUENCE</scope>
    <source>
        <strain evidence="1">PT2-4</strain>
    </source>
</reference>
<accession>A0A9X1I3R5</accession>
<dbReference type="GO" id="GO:0004519">
    <property type="term" value="F:endonuclease activity"/>
    <property type="evidence" value="ECO:0007669"/>
    <property type="project" value="UniProtKB-KW"/>
</dbReference>
<name>A0A9X1I3R5_9FLAO</name>
<keyword evidence="1" id="KW-0378">Hydrolase</keyword>
<dbReference type="RefSeq" id="WP_226544153.1">
    <property type="nucleotide sequence ID" value="NZ_JAJAPW010000005.1"/>
</dbReference>
<evidence type="ECO:0000313" key="1">
    <source>
        <dbReference type="EMBL" id="MCB4799667.1"/>
    </source>
</evidence>
<dbReference type="Gene3D" id="3.60.10.10">
    <property type="entry name" value="Endonuclease/exonuclease/phosphatase"/>
    <property type="match status" value="1"/>
</dbReference>
<dbReference type="PANTHER" id="PTHR11371:SF31">
    <property type="entry name" value="EXTRACELLULAR NUCLEASE"/>
    <property type="match status" value="1"/>
</dbReference>
<comment type="caution">
    <text evidence="1">The sequence shown here is derived from an EMBL/GenBank/DDBJ whole genome shotgun (WGS) entry which is preliminary data.</text>
</comment>
<dbReference type="EMBL" id="JAJAPW010000005">
    <property type="protein sequence ID" value="MCB4799667.1"/>
    <property type="molecule type" value="Genomic_DNA"/>
</dbReference>
<dbReference type="SUPFAM" id="SSF56219">
    <property type="entry name" value="DNase I-like"/>
    <property type="match status" value="1"/>
</dbReference>
<dbReference type="InterPro" id="IPR036691">
    <property type="entry name" value="Endo/exonu/phosph_ase_sf"/>
</dbReference>
<gene>
    <name evidence="1" type="ORF">LG649_12505</name>
</gene>
<keyword evidence="2" id="KW-1185">Reference proteome</keyword>